<evidence type="ECO:0000256" key="6">
    <source>
        <dbReference type="ARBA" id="ARBA00023157"/>
    </source>
</evidence>
<dbReference type="Pfam" id="PF00295">
    <property type="entry name" value="Glyco_hydro_28"/>
    <property type="match status" value="1"/>
</dbReference>
<evidence type="ECO:0000256" key="2">
    <source>
        <dbReference type="ARBA" id="ARBA00008834"/>
    </source>
</evidence>
<dbReference type="GO" id="GO:0016829">
    <property type="term" value="F:lyase activity"/>
    <property type="evidence" value="ECO:0007669"/>
    <property type="project" value="UniProtKB-KW"/>
</dbReference>
<evidence type="ECO:0000313" key="16">
    <source>
        <dbReference type="EMBL" id="KAK3952481.1"/>
    </source>
</evidence>
<dbReference type="AlphaFoldDB" id="A0AAN6NWV5"/>
<name>A0AAN6NWV5_9PEZI</name>
<dbReference type="InterPro" id="IPR012334">
    <property type="entry name" value="Pectin_lyas_fold"/>
</dbReference>
<dbReference type="GO" id="GO:0047911">
    <property type="term" value="F:galacturan 1,4-alpha-galacturonidase activity"/>
    <property type="evidence" value="ECO:0007669"/>
    <property type="project" value="UniProtKB-EC"/>
</dbReference>
<evidence type="ECO:0000256" key="11">
    <source>
        <dbReference type="ARBA" id="ARBA00023326"/>
    </source>
</evidence>
<dbReference type="Gene3D" id="2.160.20.10">
    <property type="entry name" value="Single-stranded right-handed beta-helix, Pectin lyase-like"/>
    <property type="match status" value="1"/>
</dbReference>
<sequence>MLCFRGSPTSEGSALFDGQGQIWIDQNRNNANRQGRPISLTIWKGENIWVDGITWRQSQFWHTYVAHSRTVTMTNLDMNSTSNSKWKAVNTDEVNTWNSRGVRIGNWTVTGGDNVNQPIYVTSCIYSYSNCDSSRIPITGIRWET</sequence>
<dbReference type="InterPro" id="IPR000743">
    <property type="entry name" value="Glyco_hydro_28"/>
</dbReference>
<keyword evidence="11" id="KW-0624">Polysaccharide degradation</keyword>
<evidence type="ECO:0000256" key="5">
    <source>
        <dbReference type="ARBA" id="ARBA00022801"/>
    </source>
</evidence>
<evidence type="ECO:0000256" key="14">
    <source>
        <dbReference type="ARBA" id="ARBA00048766"/>
    </source>
</evidence>
<dbReference type="GO" id="GO:0071555">
    <property type="term" value="P:cell wall organization"/>
    <property type="evidence" value="ECO:0007669"/>
    <property type="project" value="UniProtKB-KW"/>
</dbReference>
<dbReference type="InterPro" id="IPR011050">
    <property type="entry name" value="Pectin_lyase_fold/virulence"/>
</dbReference>
<comment type="function">
    <text evidence="12">Specific in hydrolyzing the terminal glycosidic bond of polygalacturonic acid and oligogalacturonates.</text>
</comment>
<keyword evidence="5 15" id="KW-0378">Hydrolase</keyword>
<reference evidence="16" key="1">
    <citation type="journal article" date="2023" name="Mol. Phylogenet. Evol.">
        <title>Genome-scale phylogeny and comparative genomics of the fungal order Sordariales.</title>
        <authorList>
            <person name="Hensen N."/>
            <person name="Bonometti L."/>
            <person name="Westerberg I."/>
            <person name="Brannstrom I.O."/>
            <person name="Guillou S."/>
            <person name="Cros-Aarteil S."/>
            <person name="Calhoun S."/>
            <person name="Haridas S."/>
            <person name="Kuo A."/>
            <person name="Mondo S."/>
            <person name="Pangilinan J."/>
            <person name="Riley R."/>
            <person name="LaButti K."/>
            <person name="Andreopoulos B."/>
            <person name="Lipzen A."/>
            <person name="Chen C."/>
            <person name="Yan M."/>
            <person name="Daum C."/>
            <person name="Ng V."/>
            <person name="Clum A."/>
            <person name="Steindorff A."/>
            <person name="Ohm R.A."/>
            <person name="Martin F."/>
            <person name="Silar P."/>
            <person name="Natvig D.O."/>
            <person name="Lalanne C."/>
            <person name="Gautier V."/>
            <person name="Ament-Velasquez S.L."/>
            <person name="Kruys A."/>
            <person name="Hutchinson M.I."/>
            <person name="Powell A.J."/>
            <person name="Barry K."/>
            <person name="Miller A.N."/>
            <person name="Grigoriev I.V."/>
            <person name="Debuchy R."/>
            <person name="Gladieux P."/>
            <person name="Hiltunen Thoren M."/>
            <person name="Johannesson H."/>
        </authorList>
    </citation>
    <scope>NUCLEOTIDE SEQUENCE</scope>
    <source>
        <strain evidence="16">CBS 626.80</strain>
    </source>
</reference>
<comment type="catalytic activity">
    <reaction evidence="14">
        <text>[(1-&gt;4)-alpha-D-galacturonosyl](n) + H2O = alpha-D-galacturonate + [(1-&gt;4)-alpha-D-galacturonosyl](n-1)</text>
        <dbReference type="Rhea" id="RHEA:14117"/>
        <dbReference type="Rhea" id="RHEA-COMP:14570"/>
        <dbReference type="Rhea" id="RHEA-COMP:14572"/>
        <dbReference type="ChEBI" id="CHEBI:15377"/>
        <dbReference type="ChEBI" id="CHEBI:58658"/>
        <dbReference type="ChEBI" id="CHEBI:140523"/>
        <dbReference type="EC" id="3.2.1.67"/>
    </reaction>
</comment>
<protein>
    <recommendedName>
        <fullName evidence="13">galacturonan 1,4-alpha-galacturonidase</fullName>
        <ecNumber evidence="13">3.2.1.67</ecNumber>
    </recommendedName>
</protein>
<dbReference type="GO" id="GO:0005576">
    <property type="term" value="C:extracellular region"/>
    <property type="evidence" value="ECO:0007669"/>
    <property type="project" value="UniProtKB-SubCell"/>
</dbReference>
<comment type="caution">
    <text evidence="16">The sequence shown here is derived from an EMBL/GenBank/DDBJ whole genome shotgun (WGS) entry which is preliminary data.</text>
</comment>
<evidence type="ECO:0000256" key="7">
    <source>
        <dbReference type="ARBA" id="ARBA00023180"/>
    </source>
</evidence>
<evidence type="ECO:0000256" key="1">
    <source>
        <dbReference type="ARBA" id="ARBA00004613"/>
    </source>
</evidence>
<evidence type="ECO:0000313" key="17">
    <source>
        <dbReference type="Proteomes" id="UP001303222"/>
    </source>
</evidence>
<evidence type="ECO:0000256" key="10">
    <source>
        <dbReference type="ARBA" id="ARBA00023316"/>
    </source>
</evidence>
<comment type="subcellular location">
    <subcellularLocation>
        <location evidence="1">Secreted</location>
    </subcellularLocation>
</comment>
<keyword evidence="4" id="KW-0732">Signal</keyword>
<comment type="similarity">
    <text evidence="2 15">Belongs to the glycosyl hydrolase 28 family.</text>
</comment>
<dbReference type="EMBL" id="MU859122">
    <property type="protein sequence ID" value="KAK3952481.1"/>
    <property type="molecule type" value="Genomic_DNA"/>
</dbReference>
<evidence type="ECO:0000256" key="9">
    <source>
        <dbReference type="ARBA" id="ARBA00023295"/>
    </source>
</evidence>
<dbReference type="EC" id="3.2.1.67" evidence="13"/>
<evidence type="ECO:0000256" key="8">
    <source>
        <dbReference type="ARBA" id="ARBA00023277"/>
    </source>
</evidence>
<keyword evidence="16" id="KW-0456">Lyase</keyword>
<evidence type="ECO:0000256" key="13">
    <source>
        <dbReference type="ARBA" id="ARBA00038933"/>
    </source>
</evidence>
<evidence type="ECO:0000256" key="15">
    <source>
        <dbReference type="RuleBase" id="RU361169"/>
    </source>
</evidence>
<dbReference type="Proteomes" id="UP001303222">
    <property type="component" value="Unassembled WGS sequence"/>
</dbReference>
<keyword evidence="7" id="KW-0325">Glycoprotein</keyword>
<proteinExistence type="inferred from homology"/>
<keyword evidence="6" id="KW-1015">Disulfide bond</keyword>
<dbReference type="GO" id="GO:0000272">
    <property type="term" value="P:polysaccharide catabolic process"/>
    <property type="evidence" value="ECO:0007669"/>
    <property type="project" value="UniProtKB-KW"/>
</dbReference>
<organism evidence="16 17">
    <name type="scientific">Pseudoneurospora amorphoporcata</name>
    <dbReference type="NCBI Taxonomy" id="241081"/>
    <lineage>
        <taxon>Eukaryota</taxon>
        <taxon>Fungi</taxon>
        <taxon>Dikarya</taxon>
        <taxon>Ascomycota</taxon>
        <taxon>Pezizomycotina</taxon>
        <taxon>Sordariomycetes</taxon>
        <taxon>Sordariomycetidae</taxon>
        <taxon>Sordariales</taxon>
        <taxon>Sordariaceae</taxon>
        <taxon>Pseudoneurospora</taxon>
    </lineage>
</organism>
<keyword evidence="10" id="KW-0961">Cell wall biogenesis/degradation</keyword>
<accession>A0AAN6NWV5</accession>
<evidence type="ECO:0000256" key="4">
    <source>
        <dbReference type="ARBA" id="ARBA00022729"/>
    </source>
</evidence>
<reference evidence="16" key="2">
    <citation type="submission" date="2023-06" db="EMBL/GenBank/DDBJ databases">
        <authorList>
            <consortium name="Lawrence Berkeley National Laboratory"/>
            <person name="Mondo S.J."/>
            <person name="Hensen N."/>
            <person name="Bonometti L."/>
            <person name="Westerberg I."/>
            <person name="Brannstrom I.O."/>
            <person name="Guillou S."/>
            <person name="Cros-Aarteil S."/>
            <person name="Calhoun S."/>
            <person name="Haridas S."/>
            <person name="Kuo A."/>
            <person name="Pangilinan J."/>
            <person name="Riley R."/>
            <person name="Labutti K."/>
            <person name="Andreopoulos B."/>
            <person name="Lipzen A."/>
            <person name="Chen C."/>
            <person name="Yanf M."/>
            <person name="Daum C."/>
            <person name="Ng V."/>
            <person name="Clum A."/>
            <person name="Steindorff A."/>
            <person name="Ohm R."/>
            <person name="Martin F."/>
            <person name="Silar P."/>
            <person name="Natvig D."/>
            <person name="Lalanne C."/>
            <person name="Gautier V."/>
            <person name="Ament-Velasquez S.L."/>
            <person name="Kruys A."/>
            <person name="Hutchinson M.I."/>
            <person name="Powell A.J."/>
            <person name="Barry K."/>
            <person name="Miller A.N."/>
            <person name="Grigoriev I.V."/>
            <person name="Debuchy R."/>
            <person name="Gladieux P."/>
            <person name="Thoren M.H."/>
            <person name="Johannesson H."/>
        </authorList>
    </citation>
    <scope>NUCLEOTIDE SEQUENCE</scope>
    <source>
        <strain evidence="16">CBS 626.80</strain>
    </source>
</reference>
<dbReference type="PANTHER" id="PTHR31736:SF12">
    <property type="entry name" value="EXO-POLYGALACTURONASE, PUTATIVE-RELATED"/>
    <property type="match status" value="1"/>
</dbReference>
<gene>
    <name evidence="16" type="ORF">QBC32DRAFT_341139</name>
</gene>
<keyword evidence="3" id="KW-0964">Secreted</keyword>
<dbReference type="GO" id="GO:0004650">
    <property type="term" value="F:polygalacturonase activity"/>
    <property type="evidence" value="ECO:0007669"/>
    <property type="project" value="InterPro"/>
</dbReference>
<keyword evidence="9 15" id="KW-0326">Glycosidase</keyword>
<keyword evidence="8" id="KW-0119">Carbohydrate metabolism</keyword>
<dbReference type="SUPFAM" id="SSF51126">
    <property type="entry name" value="Pectin lyase-like"/>
    <property type="match status" value="1"/>
</dbReference>
<dbReference type="PANTHER" id="PTHR31736">
    <property type="match status" value="1"/>
</dbReference>
<keyword evidence="17" id="KW-1185">Reference proteome</keyword>
<evidence type="ECO:0000256" key="12">
    <source>
        <dbReference type="ARBA" id="ARBA00037312"/>
    </source>
</evidence>
<evidence type="ECO:0000256" key="3">
    <source>
        <dbReference type="ARBA" id="ARBA00022525"/>
    </source>
</evidence>